<dbReference type="EMBL" id="SHKP01000008">
    <property type="protein sequence ID" value="RZT93654.1"/>
    <property type="molecule type" value="Genomic_DNA"/>
</dbReference>
<sequence>MWFIVLGVLLLLLKLVDVGPPGAWSWWVILSPFGVAAAWWWWADATGFTKRAEMRKMDERKNERRRRNMVALGIDPRSHEKLNKRAAQYKAMQSKQEESIERKRTAERKKQHDSIIHSRIDSAVSRVDGEDTKR</sequence>
<keyword evidence="2" id="KW-1133">Transmembrane helix</keyword>
<name>A0A4Q7VCS3_9BURK</name>
<dbReference type="RefSeq" id="WP_130433999.1">
    <property type="nucleotide sequence ID" value="NZ_SHKP01000008.1"/>
</dbReference>
<comment type="caution">
    <text evidence="3">The sequence shown here is derived from an EMBL/GenBank/DDBJ whole genome shotgun (WGS) entry which is preliminary data.</text>
</comment>
<feature type="region of interest" description="Disordered" evidence="1">
    <location>
        <begin position="84"/>
        <end position="134"/>
    </location>
</feature>
<feature type="compositionally biased region" description="Basic and acidic residues" evidence="1">
    <location>
        <begin position="95"/>
        <end position="120"/>
    </location>
</feature>
<evidence type="ECO:0000313" key="4">
    <source>
        <dbReference type="Proteomes" id="UP000293671"/>
    </source>
</evidence>
<dbReference type="AlphaFoldDB" id="A0A4Q7VCS3"/>
<dbReference type="Proteomes" id="UP000293671">
    <property type="component" value="Unassembled WGS sequence"/>
</dbReference>
<organism evidence="3 4">
    <name type="scientific">Rivibacter subsaxonicus</name>
    <dbReference type="NCBI Taxonomy" id="457575"/>
    <lineage>
        <taxon>Bacteria</taxon>
        <taxon>Pseudomonadati</taxon>
        <taxon>Pseudomonadota</taxon>
        <taxon>Betaproteobacteria</taxon>
        <taxon>Burkholderiales</taxon>
        <taxon>Rivibacter</taxon>
    </lineage>
</organism>
<feature type="transmembrane region" description="Helical" evidence="2">
    <location>
        <begin position="28"/>
        <end position="48"/>
    </location>
</feature>
<evidence type="ECO:0000256" key="1">
    <source>
        <dbReference type="SAM" id="MobiDB-lite"/>
    </source>
</evidence>
<dbReference type="OrthoDB" id="8689816at2"/>
<keyword evidence="2" id="KW-0472">Membrane</keyword>
<evidence type="ECO:0000256" key="2">
    <source>
        <dbReference type="SAM" id="Phobius"/>
    </source>
</evidence>
<evidence type="ECO:0000313" key="3">
    <source>
        <dbReference type="EMBL" id="RZT93654.1"/>
    </source>
</evidence>
<gene>
    <name evidence="3" type="ORF">EV670_3205</name>
</gene>
<reference evidence="3 4" key="1">
    <citation type="submission" date="2019-02" db="EMBL/GenBank/DDBJ databases">
        <title>Genomic Encyclopedia of Type Strains, Phase IV (KMG-IV): sequencing the most valuable type-strain genomes for metagenomic binning, comparative biology and taxonomic classification.</title>
        <authorList>
            <person name="Goeker M."/>
        </authorList>
    </citation>
    <scope>NUCLEOTIDE SEQUENCE [LARGE SCALE GENOMIC DNA]</scope>
    <source>
        <strain evidence="3 4">DSM 19570</strain>
    </source>
</reference>
<keyword evidence="4" id="KW-1185">Reference proteome</keyword>
<accession>A0A4Q7VCS3</accession>
<keyword evidence="2" id="KW-0812">Transmembrane</keyword>
<dbReference type="InterPro" id="IPR031044">
    <property type="entry name" value="Small_Trp_rich"/>
</dbReference>
<protein>
    <submittedName>
        <fullName evidence="3">Small Trp-rich protein</fullName>
    </submittedName>
</protein>
<proteinExistence type="predicted"/>
<dbReference type="NCBIfam" id="TIGR04438">
    <property type="entry name" value="small_Trp_rich"/>
    <property type="match status" value="1"/>
</dbReference>